<keyword evidence="3" id="KW-1185">Reference proteome</keyword>
<name>A0A1D3D307_9EIME</name>
<protein>
    <submittedName>
        <fullName evidence="2">Uncharacterized protein</fullName>
    </submittedName>
</protein>
<evidence type="ECO:0000313" key="3">
    <source>
        <dbReference type="Proteomes" id="UP000095192"/>
    </source>
</evidence>
<dbReference type="AlphaFoldDB" id="A0A1D3D307"/>
<gene>
    <name evidence="2" type="ORF">cyc_02823</name>
</gene>
<reference evidence="2 3" key="1">
    <citation type="journal article" date="2016" name="BMC Genomics">
        <title>Comparative genomics reveals Cyclospora cayetanensis possesses coccidia-like metabolism and invasion components but unique surface antigens.</title>
        <authorList>
            <person name="Liu S."/>
            <person name="Wang L."/>
            <person name="Zheng H."/>
            <person name="Xu Z."/>
            <person name="Roellig D.M."/>
            <person name="Li N."/>
            <person name="Frace M.A."/>
            <person name="Tang K."/>
            <person name="Arrowood M.J."/>
            <person name="Moss D.M."/>
            <person name="Zhang L."/>
            <person name="Feng Y."/>
            <person name="Xiao L."/>
        </authorList>
    </citation>
    <scope>NUCLEOTIDE SEQUENCE [LARGE SCALE GENOMIC DNA]</scope>
    <source>
        <strain evidence="2 3">CHN_HEN01</strain>
    </source>
</reference>
<sequence length="83" mass="9366">MRFRSTTEDAGGTGRQQGPPWLDKGLRRGPPHYARRGREAAGSQSETLCTSKLSCLVQLCQWRQYRKTFDMLGDCVYAAPMAR</sequence>
<proteinExistence type="predicted"/>
<feature type="region of interest" description="Disordered" evidence="1">
    <location>
        <begin position="1"/>
        <end position="45"/>
    </location>
</feature>
<evidence type="ECO:0000256" key="1">
    <source>
        <dbReference type="SAM" id="MobiDB-lite"/>
    </source>
</evidence>
<accession>A0A1D3D307</accession>
<organism evidence="2 3">
    <name type="scientific">Cyclospora cayetanensis</name>
    <dbReference type="NCBI Taxonomy" id="88456"/>
    <lineage>
        <taxon>Eukaryota</taxon>
        <taxon>Sar</taxon>
        <taxon>Alveolata</taxon>
        <taxon>Apicomplexa</taxon>
        <taxon>Conoidasida</taxon>
        <taxon>Coccidia</taxon>
        <taxon>Eucoccidiorida</taxon>
        <taxon>Eimeriorina</taxon>
        <taxon>Eimeriidae</taxon>
        <taxon>Cyclospora</taxon>
    </lineage>
</organism>
<dbReference type="Proteomes" id="UP000095192">
    <property type="component" value="Unassembled WGS sequence"/>
</dbReference>
<comment type="caution">
    <text evidence="2">The sequence shown here is derived from an EMBL/GenBank/DDBJ whole genome shotgun (WGS) entry which is preliminary data.</text>
</comment>
<dbReference type="EMBL" id="JROU02000963">
    <property type="protein sequence ID" value="OEH77836.1"/>
    <property type="molecule type" value="Genomic_DNA"/>
</dbReference>
<evidence type="ECO:0000313" key="2">
    <source>
        <dbReference type="EMBL" id="OEH77836.1"/>
    </source>
</evidence>
<dbReference type="VEuPathDB" id="ToxoDB:cyc_02823"/>
<dbReference type="InParanoid" id="A0A1D3D307"/>